<evidence type="ECO:0000256" key="5">
    <source>
        <dbReference type="ARBA" id="ARBA00022989"/>
    </source>
</evidence>
<dbReference type="STRING" id="321339.SAMN05444340_103221"/>
<evidence type="ECO:0000256" key="1">
    <source>
        <dbReference type="ARBA" id="ARBA00004533"/>
    </source>
</evidence>
<dbReference type="GO" id="GO:0005886">
    <property type="term" value="C:plasma membrane"/>
    <property type="evidence" value="ECO:0007669"/>
    <property type="project" value="UniProtKB-SubCell"/>
</dbReference>
<dbReference type="EMBL" id="FNPF01000003">
    <property type="protein sequence ID" value="SDY10277.1"/>
    <property type="molecule type" value="Genomic_DNA"/>
</dbReference>
<evidence type="ECO:0000313" key="10">
    <source>
        <dbReference type="EMBL" id="SDY10277.1"/>
    </source>
</evidence>
<evidence type="ECO:0000259" key="9">
    <source>
        <dbReference type="Pfam" id="PF02470"/>
    </source>
</evidence>
<feature type="transmembrane region" description="Helical" evidence="8">
    <location>
        <begin position="21"/>
        <end position="38"/>
    </location>
</feature>
<keyword evidence="11" id="KW-1185">Reference proteome</keyword>
<dbReference type="Proteomes" id="UP000199286">
    <property type="component" value="Unassembled WGS sequence"/>
</dbReference>
<gene>
    <name evidence="10" type="ORF">SAMN05444340_103221</name>
</gene>
<dbReference type="InterPro" id="IPR051800">
    <property type="entry name" value="PqiA-PqiB_transport"/>
</dbReference>
<protein>
    <submittedName>
        <fullName evidence="10">Paraquat-inducible protein B</fullName>
    </submittedName>
</protein>
<reference evidence="10 11" key="1">
    <citation type="submission" date="2016-10" db="EMBL/GenBank/DDBJ databases">
        <authorList>
            <person name="de Groot N.N."/>
        </authorList>
    </citation>
    <scope>NUCLEOTIDE SEQUENCE [LARGE SCALE GENOMIC DNA]</scope>
    <source>
        <strain evidence="10 11">DSM 26880</strain>
    </source>
</reference>
<dbReference type="AlphaFoldDB" id="A0A1H3H4F6"/>
<evidence type="ECO:0000256" key="4">
    <source>
        <dbReference type="ARBA" id="ARBA00022692"/>
    </source>
</evidence>
<evidence type="ECO:0000256" key="6">
    <source>
        <dbReference type="ARBA" id="ARBA00023136"/>
    </source>
</evidence>
<comment type="subcellular location">
    <subcellularLocation>
        <location evidence="1">Cell inner membrane</location>
    </subcellularLocation>
</comment>
<feature type="coiled-coil region" evidence="7">
    <location>
        <begin position="565"/>
        <end position="611"/>
    </location>
</feature>
<evidence type="ECO:0000256" key="8">
    <source>
        <dbReference type="SAM" id="Phobius"/>
    </source>
</evidence>
<keyword evidence="5 8" id="KW-1133">Transmembrane helix</keyword>
<dbReference type="RefSeq" id="WP_177177825.1">
    <property type="nucleotide sequence ID" value="NZ_FNPF01000003.1"/>
</dbReference>
<dbReference type="PANTHER" id="PTHR30462">
    <property type="entry name" value="INTERMEMBRANE TRANSPORT PROTEIN PQIB-RELATED"/>
    <property type="match status" value="1"/>
</dbReference>
<evidence type="ECO:0000313" key="11">
    <source>
        <dbReference type="Proteomes" id="UP000199286"/>
    </source>
</evidence>
<feature type="domain" description="Mce/MlaD" evidence="9">
    <location>
        <begin position="45"/>
        <end position="121"/>
    </location>
</feature>
<dbReference type="InterPro" id="IPR003399">
    <property type="entry name" value="Mce/MlaD"/>
</dbReference>
<proteinExistence type="predicted"/>
<organism evidence="10 11">
    <name type="scientific">Citreimonas salinaria</name>
    <dbReference type="NCBI Taxonomy" id="321339"/>
    <lineage>
        <taxon>Bacteria</taxon>
        <taxon>Pseudomonadati</taxon>
        <taxon>Pseudomonadota</taxon>
        <taxon>Alphaproteobacteria</taxon>
        <taxon>Rhodobacterales</taxon>
        <taxon>Roseobacteraceae</taxon>
        <taxon>Citreimonas</taxon>
    </lineage>
</organism>
<evidence type="ECO:0000256" key="7">
    <source>
        <dbReference type="SAM" id="Coils"/>
    </source>
</evidence>
<keyword evidence="6 8" id="KW-0472">Membrane</keyword>
<keyword evidence="7" id="KW-0175">Coiled coil</keyword>
<keyword evidence="4 8" id="KW-0812">Transmembrane</keyword>
<accession>A0A1H3H4F6</accession>
<dbReference type="PANTHER" id="PTHR30462:SF2">
    <property type="entry name" value="INTERMEMBRANE TRANSPORT PROTEIN PQIB"/>
    <property type="match status" value="1"/>
</dbReference>
<evidence type="ECO:0000256" key="3">
    <source>
        <dbReference type="ARBA" id="ARBA00022519"/>
    </source>
</evidence>
<name>A0A1H3H4F6_9RHOB</name>
<sequence length="1037" mass="108050">MTKTPDPVPIRSEGRGYAFSFVWLVPIAALAVALGAAWRNYSQRGPIITVTFGNAAGVTPDETALRFRDITVGLVEEVGFSEDLDRVEVMIRLDQEIAPYVDEEARFWVVRPEVTAQGVTGLDTVLSGVYIQGAWDGTIGPPAETFEGFDTAPLLRAGEEGVPFLLRSDEGLPAAETPILFKGVPVGRIAGAEIMPDGLTAQSDAVIFAPYDTLVTSSSRFWDISGFELSLGAEGAALDFTSLSSLISGGVTFETLGSGGRPLSEGMVFELHPDAEAAREDFFLEGEGSAVEMMMVFDDNMAGLRAGAPVELGGLRIGEVVTISGLVDPERFGDSDARLLATMRINPARIGLQDDADQEALIDFLNTRAADGLRGRLTNASLLTGGLKVELVEIPGAPPAQVDVTAEPYPAIPTAPAAVTNVAASAQGLLSRVDALPVEELMENAIGLMTDARAVIGSDEVRALPAEVSDILEQLQSASARVDGLLETLEQEQAAQALVGAIETLSGTADALPPLVDEARSVLETVRTLPLEDLVTQVNDVLTAAETLLSSDDTRAIPEAVTAALDELQGTLSAIRAIADAAETQALPGEAQALLAELQSASGRIDTLLAQVEEQDTVGAVTAAVRDVADAASGLPALTEEARALLADARALPLEDIVTRADGLLNAAEALLASDATRAIPAEVNAALTEVQATLAAVRRIAQSEETQSLPGEAQALLDRLQSASGRIDGLLAQIEEQDTVGTVTAAVRDLGDAASGLPALSEQARALLEEARALPLQDLVRRAEAVLASADTLISAESTRAVPAEVNAALAELRQTLASVRAITSDPQTQALPGQVSALTTDLQDAAARLDALLADAQERDVVGSVIAAVEDVEQAAAGLPELTTQANALLRSARALPLDALTQRASTLIASANSILGQDSARDIPAELNGALASLRETLETLQEGGLVENANATLISAREAAEALAEASATLPDLAARLGAVADQAGTTLEGYNRNSQFSRDLQGAIRQVESAAEAIDRLARQISRNPSSLIQGR</sequence>
<evidence type="ECO:0000256" key="2">
    <source>
        <dbReference type="ARBA" id="ARBA00022475"/>
    </source>
</evidence>
<dbReference type="Pfam" id="PF02470">
    <property type="entry name" value="MlaD"/>
    <property type="match status" value="1"/>
</dbReference>
<keyword evidence="2" id="KW-1003">Cell membrane</keyword>
<keyword evidence="3" id="KW-0997">Cell inner membrane</keyword>